<dbReference type="eggNOG" id="ENOG502QQYY">
    <property type="taxonomic scope" value="Eukaryota"/>
</dbReference>
<dbReference type="SMR" id="K7LGU1"/>
<dbReference type="GO" id="GO:0043565">
    <property type="term" value="F:sequence-specific DNA binding"/>
    <property type="evidence" value="ECO:0000318"/>
    <property type="project" value="GO_Central"/>
</dbReference>
<comment type="caution">
    <text evidence="5">Lacks conserved residue(s) required for the propagation of feature annotation.</text>
</comment>
<dbReference type="InParanoid" id="K7LGU1"/>
<dbReference type="GO" id="GO:0003700">
    <property type="term" value="F:DNA-binding transcription factor activity"/>
    <property type="evidence" value="ECO:0000318"/>
    <property type="project" value="GO_Central"/>
</dbReference>
<dbReference type="STRING" id="3847.K7LGU1"/>
<dbReference type="EnsemblPlants" id="KRH31788">
    <property type="protein sequence ID" value="KRH31788"/>
    <property type="gene ID" value="GLYMA_10G012500"/>
</dbReference>
<proteinExistence type="inferred from homology"/>
<comment type="similarity">
    <text evidence="5">Belongs to the GRAS family.</text>
</comment>
<reference evidence="6" key="3">
    <citation type="submission" date="2018-07" db="EMBL/GenBank/DDBJ databases">
        <title>WGS assembly of Glycine max.</title>
        <authorList>
            <person name="Schmutz J."/>
            <person name="Cannon S."/>
            <person name="Schlueter J."/>
            <person name="Ma J."/>
            <person name="Mitros T."/>
            <person name="Nelson W."/>
            <person name="Hyten D."/>
            <person name="Song Q."/>
            <person name="Thelen J."/>
            <person name="Cheng J."/>
            <person name="Xu D."/>
            <person name="Hellsten U."/>
            <person name="May G."/>
            <person name="Yu Y."/>
            <person name="Sakurai T."/>
            <person name="Umezawa T."/>
            <person name="Bhattacharyya M."/>
            <person name="Sandhu D."/>
            <person name="Valliyodan B."/>
            <person name="Lindquist E."/>
            <person name="Peto M."/>
            <person name="Grant D."/>
            <person name="Shu S."/>
            <person name="Goodstein D."/>
            <person name="Barry K."/>
            <person name="Futrell-Griggs M."/>
            <person name="Abernathy B."/>
            <person name="Du J."/>
            <person name="Tian Z."/>
            <person name="Zhu L."/>
            <person name="Gill N."/>
            <person name="Joshi T."/>
            <person name="Libault M."/>
            <person name="Sethuraman A."/>
            <person name="Zhang X."/>
            <person name="Shinozaki K."/>
            <person name="Nguyen H."/>
            <person name="Wing R."/>
            <person name="Cregan P."/>
            <person name="Specht J."/>
            <person name="Grimwood J."/>
            <person name="Rokhsar D."/>
            <person name="Stacey G."/>
            <person name="Shoemaker R."/>
            <person name="Jackson S."/>
        </authorList>
    </citation>
    <scope>NUCLEOTIDE SEQUENCE</scope>
    <source>
        <tissue evidence="6">Callus</tissue>
    </source>
</reference>
<dbReference type="Pfam" id="PF03514">
    <property type="entry name" value="GRAS"/>
    <property type="match status" value="1"/>
</dbReference>
<evidence type="ECO:0000256" key="4">
    <source>
        <dbReference type="ARBA" id="ARBA00023242"/>
    </source>
</evidence>
<evidence type="ECO:0000313" key="8">
    <source>
        <dbReference type="Proteomes" id="UP000008827"/>
    </source>
</evidence>
<protein>
    <submittedName>
        <fullName evidence="6 7">Uncharacterized protein</fullName>
    </submittedName>
</protein>
<evidence type="ECO:0000313" key="6">
    <source>
        <dbReference type="EMBL" id="KRH31788.1"/>
    </source>
</evidence>
<gene>
    <name evidence="6" type="ORF">GLYMA_10G012500</name>
</gene>
<evidence type="ECO:0000256" key="5">
    <source>
        <dbReference type="PROSITE-ProRule" id="PRU01191"/>
    </source>
</evidence>
<dbReference type="Gramene" id="KRH31788">
    <property type="protein sequence ID" value="KRH31788"/>
    <property type="gene ID" value="GLYMA_10G012500"/>
</dbReference>
<feature type="region of interest" description="SAW" evidence="5">
    <location>
        <begin position="392"/>
        <end position="451"/>
    </location>
</feature>
<evidence type="ECO:0000256" key="2">
    <source>
        <dbReference type="ARBA" id="ARBA00023015"/>
    </source>
</evidence>
<evidence type="ECO:0000256" key="1">
    <source>
        <dbReference type="ARBA" id="ARBA00004123"/>
    </source>
</evidence>
<dbReference type="AlphaFoldDB" id="K7LGU1"/>
<evidence type="ECO:0000256" key="3">
    <source>
        <dbReference type="ARBA" id="ARBA00023163"/>
    </source>
</evidence>
<dbReference type="HOGENOM" id="CLU_011924_5_2_1"/>
<dbReference type="PANTHER" id="PTHR31636">
    <property type="entry name" value="OSJNBA0084A10.13 PROTEIN-RELATED"/>
    <property type="match status" value="1"/>
</dbReference>
<dbReference type="EMBL" id="CM000843">
    <property type="protein sequence ID" value="KRH31788.1"/>
    <property type="molecule type" value="Genomic_DNA"/>
</dbReference>
<organism evidence="6">
    <name type="scientific">Glycine max</name>
    <name type="common">Soybean</name>
    <name type="synonym">Glycine hispida</name>
    <dbReference type="NCBI Taxonomy" id="3847"/>
    <lineage>
        <taxon>Eukaryota</taxon>
        <taxon>Viridiplantae</taxon>
        <taxon>Streptophyta</taxon>
        <taxon>Embryophyta</taxon>
        <taxon>Tracheophyta</taxon>
        <taxon>Spermatophyta</taxon>
        <taxon>Magnoliopsida</taxon>
        <taxon>eudicotyledons</taxon>
        <taxon>Gunneridae</taxon>
        <taxon>Pentapetalae</taxon>
        <taxon>rosids</taxon>
        <taxon>fabids</taxon>
        <taxon>Fabales</taxon>
        <taxon>Fabaceae</taxon>
        <taxon>Papilionoideae</taxon>
        <taxon>50 kb inversion clade</taxon>
        <taxon>NPAAA clade</taxon>
        <taxon>indigoferoid/millettioid clade</taxon>
        <taxon>Phaseoleae</taxon>
        <taxon>Glycine</taxon>
        <taxon>Glycine subgen. Soja</taxon>
    </lineage>
</organism>
<feature type="region of interest" description="Leucine repeat II (LRII)" evidence="5">
    <location>
        <begin position="258"/>
        <end position="290"/>
    </location>
</feature>
<name>K7LGU1_SOYBN</name>
<keyword evidence="4" id="KW-0539">Nucleus</keyword>
<reference evidence="7" key="2">
    <citation type="submission" date="2018-02" db="UniProtKB">
        <authorList>
            <consortium name="EnsemblPlants"/>
        </authorList>
    </citation>
    <scope>IDENTIFICATION</scope>
    <source>
        <strain evidence="7">Williams 82</strain>
    </source>
</reference>
<dbReference type="PaxDb" id="3847-GLYMA10G01571.1"/>
<dbReference type="OMA" id="MEDGERM"/>
<reference evidence="6 7" key="1">
    <citation type="journal article" date="2010" name="Nature">
        <title>Genome sequence of the palaeopolyploid soybean.</title>
        <authorList>
            <person name="Schmutz J."/>
            <person name="Cannon S.B."/>
            <person name="Schlueter J."/>
            <person name="Ma J."/>
            <person name="Mitros T."/>
            <person name="Nelson W."/>
            <person name="Hyten D.L."/>
            <person name="Song Q."/>
            <person name="Thelen J.J."/>
            <person name="Cheng J."/>
            <person name="Xu D."/>
            <person name="Hellsten U."/>
            <person name="May G.D."/>
            <person name="Yu Y."/>
            <person name="Sakurai T."/>
            <person name="Umezawa T."/>
            <person name="Bhattacharyya M.K."/>
            <person name="Sandhu D."/>
            <person name="Valliyodan B."/>
            <person name="Lindquist E."/>
            <person name="Peto M."/>
            <person name="Grant D."/>
            <person name="Shu S."/>
            <person name="Goodstein D."/>
            <person name="Barry K."/>
            <person name="Futrell-Griggs M."/>
            <person name="Abernathy B."/>
            <person name="Du J."/>
            <person name="Tian Z."/>
            <person name="Zhu L."/>
            <person name="Gill N."/>
            <person name="Joshi T."/>
            <person name="Libault M."/>
            <person name="Sethuraman A."/>
            <person name="Zhang X.-C."/>
            <person name="Shinozaki K."/>
            <person name="Nguyen H.T."/>
            <person name="Wing R.A."/>
            <person name="Cregan P."/>
            <person name="Specht J."/>
            <person name="Grimwood J."/>
            <person name="Rokhsar D."/>
            <person name="Stacey G."/>
            <person name="Shoemaker R.C."/>
            <person name="Jackson S.A."/>
        </authorList>
    </citation>
    <scope>NUCLEOTIDE SEQUENCE</scope>
    <source>
        <strain evidence="7">cv. Williams 82</strain>
        <tissue evidence="6">Callus</tissue>
    </source>
</reference>
<keyword evidence="8" id="KW-1185">Reference proteome</keyword>
<keyword evidence="2" id="KW-0805">Transcription regulation</keyword>
<comment type="subcellular location">
    <subcellularLocation>
        <location evidence="1">Nucleus</location>
    </subcellularLocation>
</comment>
<dbReference type="InterPro" id="IPR005202">
    <property type="entry name" value="TF_GRAS"/>
</dbReference>
<evidence type="ECO:0000313" key="7">
    <source>
        <dbReference type="EnsemblPlants" id="KRH31788"/>
    </source>
</evidence>
<accession>K7LGU1</accession>
<keyword evidence="3" id="KW-0804">Transcription</keyword>
<dbReference type="PROSITE" id="PS50985">
    <property type="entry name" value="GRAS"/>
    <property type="match status" value="1"/>
</dbReference>
<dbReference type="GO" id="GO:0005634">
    <property type="term" value="C:nucleus"/>
    <property type="evidence" value="ECO:0000318"/>
    <property type="project" value="GO_Central"/>
</dbReference>
<sequence length="451" mass="51852">MELLGGINTFPTSSEKNQKQQYDFNFDPLMLEEFNFVLVHQPKQSLQEIKEPKKNEQVLPSSIASLELLSNYGSRFKRLGKQNIIDSNVQTCVSTPQKLSTEEIIRLAVARYIQHSTQRHEDVCIPMHPYRFGLGVLSKELSDGAVQRVVFHFAQALQERIRRETIGKLTLNKLKMDTNMAVACHQKIPFNQMMQFSGVQAIVENVASKTKIHLINLDIGCGVQCMALMQALAERQEEQVEILKITAIGLQGKTEPEKTGKRLVSFAESLNLPFLYKVVFVTSIIEIKVEQFGIEDNEAVAVYSPYMLRTMVSDSDSLEHLIRVMRKIRPSIMIILELEAKHHSPTFVNRFIEALFFYSAFSDCIETCMKQDYECRMRIEGILSEGIRNIVAMEDGERMVRNVKIDVWRRFFARYRMFACGNFCTVDRNRKCLIFGLKGTPIHSISVWKFL</sequence>
<dbReference type="Proteomes" id="UP000008827">
    <property type="component" value="Chromosome 10"/>
</dbReference>
<dbReference type="GO" id="GO:0006355">
    <property type="term" value="P:regulation of DNA-templated transcription"/>
    <property type="evidence" value="ECO:0000318"/>
    <property type="project" value="GO_Central"/>
</dbReference>